<feature type="non-terminal residue" evidence="3">
    <location>
        <position position="679"/>
    </location>
</feature>
<sequence length="679" mass="75423">MSALRHSSNSLDLGRSRSFLFSGPDLQNLSSSTPDQSSPPQWSLGDSEHDYFRVRRASTTTQEQLWSYSGDGPFLVRDRSEQSLGSATDINDLENTFAASTEVNQQGGAEDEYERGSRPESSPFADLAVSRLPAEVIQEVFLYLHPRDFNSARHSCRSWMLSSLDRNLLRIMLQRGAWWYGAHGELWSHATNSRSSEEWLLSRHLARQCALSAGWTGNGVDKSSSDGACALVKTTEVHFSELSHGYIGTGRNPGPRLIFAVSICGQYLMIAEASMIYIYSLEGDGIRLLTNVVCPRKALAMSMDASEHRFAIAVLLEGRMGMVCDLKFGPAHCEAPNIVPGDYIESTSGHRSTTGPSLFTSRLHPLDSRTTSVSQDASHVPTSQTFNTVNVRNSNMNSTLYETTNPQARNGNLINQTWNLHPHRLEHARHCRQKHKHTMFCDHITPNRRMPLENGPHTVYRHLCSEDDPPRSVAICPQRRCVAFGCSSGIELHWIDAQTGQDLQRWFPLSAPSDFLFFLNPRPDVDSTHKLRIISSIAHPQDREGIRSRFFPETSPNILAWDYRAVDRERRCSAVPSTDHYRAVPLSDGYHHLFTDPMSSALYLGSDAPLGGGVKLLRKIRFIPPATAVPSFFAPELLPPTAYAVGAALEMGARIAAAYGSAIVLYNVPADVLLASRTE</sequence>
<dbReference type="Gene3D" id="1.20.1280.50">
    <property type="match status" value="1"/>
</dbReference>
<feature type="compositionally biased region" description="Low complexity" evidence="1">
    <location>
        <begin position="27"/>
        <end position="43"/>
    </location>
</feature>
<protein>
    <recommendedName>
        <fullName evidence="2">F-box domain-containing protein</fullName>
    </recommendedName>
</protein>
<comment type="caution">
    <text evidence="3">The sequence shown here is derived from an EMBL/GenBank/DDBJ whole genome shotgun (WGS) entry which is preliminary data.</text>
</comment>
<dbReference type="Proteomes" id="UP001456524">
    <property type="component" value="Unassembled WGS sequence"/>
</dbReference>
<evidence type="ECO:0000313" key="4">
    <source>
        <dbReference type="Proteomes" id="UP001456524"/>
    </source>
</evidence>
<dbReference type="InterPro" id="IPR001810">
    <property type="entry name" value="F-box_dom"/>
</dbReference>
<organism evidence="3 4">
    <name type="scientific">Phyllosticta citrichinensis</name>
    <dbReference type="NCBI Taxonomy" id="1130410"/>
    <lineage>
        <taxon>Eukaryota</taxon>
        <taxon>Fungi</taxon>
        <taxon>Dikarya</taxon>
        <taxon>Ascomycota</taxon>
        <taxon>Pezizomycotina</taxon>
        <taxon>Dothideomycetes</taxon>
        <taxon>Dothideomycetes incertae sedis</taxon>
        <taxon>Botryosphaeriales</taxon>
        <taxon>Phyllostictaceae</taxon>
        <taxon>Phyllosticta</taxon>
    </lineage>
</organism>
<dbReference type="PROSITE" id="PS50181">
    <property type="entry name" value="FBOX"/>
    <property type="match status" value="1"/>
</dbReference>
<dbReference type="CDD" id="cd09917">
    <property type="entry name" value="F-box_SF"/>
    <property type="match status" value="1"/>
</dbReference>
<evidence type="ECO:0000259" key="2">
    <source>
        <dbReference type="PROSITE" id="PS50181"/>
    </source>
</evidence>
<feature type="region of interest" description="Disordered" evidence="1">
    <location>
        <begin position="23"/>
        <end position="46"/>
    </location>
</feature>
<keyword evidence="4" id="KW-1185">Reference proteome</keyword>
<gene>
    <name evidence="3" type="ORF">IWX90DRAFT_379792</name>
</gene>
<evidence type="ECO:0000313" key="3">
    <source>
        <dbReference type="EMBL" id="KAK8175338.1"/>
    </source>
</evidence>
<proteinExistence type="predicted"/>
<dbReference type="EMBL" id="JBBWUH010000002">
    <property type="protein sequence ID" value="KAK8175338.1"/>
    <property type="molecule type" value="Genomic_DNA"/>
</dbReference>
<feature type="domain" description="F-box" evidence="2">
    <location>
        <begin position="126"/>
        <end position="171"/>
    </location>
</feature>
<dbReference type="InterPro" id="IPR036047">
    <property type="entry name" value="F-box-like_dom_sf"/>
</dbReference>
<evidence type="ECO:0000256" key="1">
    <source>
        <dbReference type="SAM" id="MobiDB-lite"/>
    </source>
</evidence>
<reference evidence="3 4" key="1">
    <citation type="journal article" date="2022" name="G3 (Bethesda)">
        <title>Enemy or ally: a genomic approach to elucidate the lifestyle of Phyllosticta citrichinaensis.</title>
        <authorList>
            <person name="Buijs V.A."/>
            <person name="Groenewald J.Z."/>
            <person name="Haridas S."/>
            <person name="LaButti K.M."/>
            <person name="Lipzen A."/>
            <person name="Martin F.M."/>
            <person name="Barry K."/>
            <person name="Grigoriev I.V."/>
            <person name="Crous P.W."/>
            <person name="Seidl M.F."/>
        </authorList>
    </citation>
    <scope>NUCLEOTIDE SEQUENCE [LARGE SCALE GENOMIC DNA]</scope>
    <source>
        <strain evidence="3 4">CBS 129764</strain>
    </source>
</reference>
<accession>A0ABR1Y2P1</accession>
<dbReference type="SUPFAM" id="SSF81383">
    <property type="entry name" value="F-box domain"/>
    <property type="match status" value="1"/>
</dbReference>
<name>A0ABR1Y2P1_9PEZI</name>
<feature type="region of interest" description="Disordered" evidence="1">
    <location>
        <begin position="102"/>
        <end position="122"/>
    </location>
</feature>
<dbReference type="Pfam" id="PF12937">
    <property type="entry name" value="F-box-like"/>
    <property type="match status" value="1"/>
</dbReference>